<evidence type="ECO:0000313" key="4">
    <source>
        <dbReference type="EMBL" id="PSS22701.1"/>
    </source>
</evidence>
<evidence type="ECO:0000313" key="5">
    <source>
        <dbReference type="Proteomes" id="UP000186601"/>
    </source>
</evidence>
<dbReference type="PROSITE" id="PS50088">
    <property type="entry name" value="ANK_REPEAT"/>
    <property type="match status" value="2"/>
</dbReference>
<keyword evidence="5" id="KW-1185">Reference proteome</keyword>
<dbReference type="PANTHER" id="PTHR24201:SF2">
    <property type="entry name" value="ANKYRIN REPEAT DOMAIN-CONTAINING PROTEIN 42"/>
    <property type="match status" value="1"/>
</dbReference>
<evidence type="ECO:0000256" key="3">
    <source>
        <dbReference type="PROSITE-ProRule" id="PRU00023"/>
    </source>
</evidence>
<dbReference type="InterPro" id="IPR050776">
    <property type="entry name" value="Ank_Repeat/CDKN_Inhibitor"/>
</dbReference>
<evidence type="ECO:0000256" key="1">
    <source>
        <dbReference type="ARBA" id="ARBA00022737"/>
    </source>
</evidence>
<dbReference type="InterPro" id="IPR002110">
    <property type="entry name" value="Ankyrin_rpt"/>
</dbReference>
<dbReference type="PROSITE" id="PS50297">
    <property type="entry name" value="ANK_REP_REGION"/>
    <property type="match status" value="2"/>
</dbReference>
<sequence>MADGASAIIGIVAFGLHAMHRVYEIIDNVKDAPADILALRQDANDVGNLLLQLQKSVMDSSVVPQRSALTDRYMDALSEIESFIDKVAGEQRDGEIQVKKLQWYLKNGRCEKLRRNLSSLKTSTIAIVAASTLTFVYDLQNTIIQLVESQDRLANAQEQSCALIDAFQSEHESWCAQQLAELANLRVLVEALLARDRDRVFFTLASSSGATQPPCNSGAPPAVSMPVSAPDIPISEICEAFTEDKHHGQTSQRASLVPRTLKPLTKSDLKRTLQCENPCACCCHDTRLTRATPYWGSSWFGNLYLPRSFFHRSFASCNVQTCRRMQKSCQLAKIKFFFPSWFLSVEMKIRLEAFPVHFYLQTPRRVPNMSPIFRCVVRMDIEGVRKLLVSGEASVNDVNEEGWGVLHFAVRHISNHSCEQVSAMLQFLVDEGAHTEWEEEQFHRTPLRLLQQHGSLQLQKPDIEGSVVRSVQVQIAGPIFHEDLVDAWEDWLEESDFTDVHRAVLTHRTRDVCLKDRLVGTPVADISAPCRIGMTPLDWGMFMDVPDVVQTLLDCGADVHKGYPLHRAAFWGDVQALKYLVHAGADMYLQDNRGRTPLHEAAYYGKAEYVEELVRMGADILGLDILAQYGDTVLDEVSAGRRYFDAMSRLTYGHDEVVRVLSNLQAWRDSRSTLRHSREPNTEVEVLDDLQMPGSFPAG</sequence>
<dbReference type="OrthoDB" id="194358at2759"/>
<dbReference type="AlphaFoldDB" id="A0A2R6R7F3"/>
<comment type="caution">
    <text evidence="4">The sequence shown here is derived from an EMBL/GenBank/DDBJ whole genome shotgun (WGS) entry which is preliminary data.</text>
</comment>
<evidence type="ECO:0000256" key="2">
    <source>
        <dbReference type="ARBA" id="ARBA00023043"/>
    </source>
</evidence>
<name>A0A2R6R7F3_9APHY</name>
<dbReference type="Gene3D" id="1.25.40.20">
    <property type="entry name" value="Ankyrin repeat-containing domain"/>
    <property type="match status" value="2"/>
</dbReference>
<dbReference type="SUPFAM" id="SSF48403">
    <property type="entry name" value="Ankyrin repeat"/>
    <property type="match status" value="1"/>
</dbReference>
<dbReference type="Proteomes" id="UP000186601">
    <property type="component" value="Unassembled WGS sequence"/>
</dbReference>
<reference evidence="4 5" key="1">
    <citation type="submission" date="2018-02" db="EMBL/GenBank/DDBJ databases">
        <title>Genome sequence of the basidiomycete white-rot fungus Phlebia centrifuga.</title>
        <authorList>
            <person name="Granchi Z."/>
            <person name="Peng M."/>
            <person name="de Vries R.P."/>
            <person name="Hilden K."/>
            <person name="Makela M.R."/>
            <person name="Grigoriev I."/>
            <person name="Riley R."/>
        </authorList>
    </citation>
    <scope>NUCLEOTIDE SEQUENCE [LARGE SCALE GENOMIC DNA]</scope>
    <source>
        <strain evidence="4 5">FBCC195</strain>
    </source>
</reference>
<dbReference type="Pfam" id="PF12796">
    <property type="entry name" value="Ank_2"/>
    <property type="match status" value="1"/>
</dbReference>
<organism evidence="4 5">
    <name type="scientific">Hermanssonia centrifuga</name>
    <dbReference type="NCBI Taxonomy" id="98765"/>
    <lineage>
        <taxon>Eukaryota</taxon>
        <taxon>Fungi</taxon>
        <taxon>Dikarya</taxon>
        <taxon>Basidiomycota</taxon>
        <taxon>Agaricomycotina</taxon>
        <taxon>Agaricomycetes</taxon>
        <taxon>Polyporales</taxon>
        <taxon>Meruliaceae</taxon>
        <taxon>Hermanssonia</taxon>
    </lineage>
</organism>
<dbReference type="InterPro" id="IPR036770">
    <property type="entry name" value="Ankyrin_rpt-contain_sf"/>
</dbReference>
<keyword evidence="2 3" id="KW-0040">ANK repeat</keyword>
<feature type="repeat" description="ANK" evidence="3">
    <location>
        <begin position="560"/>
        <end position="592"/>
    </location>
</feature>
<dbReference type="SMART" id="SM00248">
    <property type="entry name" value="ANK"/>
    <property type="match status" value="6"/>
</dbReference>
<proteinExistence type="predicted"/>
<dbReference type="PANTHER" id="PTHR24201">
    <property type="entry name" value="ANK_REP_REGION DOMAIN-CONTAINING PROTEIN"/>
    <property type="match status" value="1"/>
</dbReference>
<gene>
    <name evidence="4" type="ORF">PHLCEN_2v2998</name>
</gene>
<dbReference type="STRING" id="98765.A0A2R6R7F3"/>
<feature type="repeat" description="ANK" evidence="3">
    <location>
        <begin position="593"/>
        <end position="625"/>
    </location>
</feature>
<dbReference type="EMBL" id="MLYV02000267">
    <property type="protein sequence ID" value="PSS22701.1"/>
    <property type="molecule type" value="Genomic_DNA"/>
</dbReference>
<accession>A0A2R6R7F3</accession>
<keyword evidence="1" id="KW-0677">Repeat</keyword>
<protein>
    <submittedName>
        <fullName evidence="4">Uncharacterized protein</fullName>
    </submittedName>
</protein>